<dbReference type="Gene3D" id="3.40.190.10">
    <property type="entry name" value="Periplasmic binding protein-like II"/>
    <property type="match status" value="2"/>
</dbReference>
<accession>A0A3G3JYH7</accession>
<evidence type="ECO:0000256" key="3">
    <source>
        <dbReference type="ARBA" id="ARBA00022448"/>
    </source>
</evidence>
<evidence type="ECO:0000256" key="1">
    <source>
        <dbReference type="ARBA" id="ARBA00004418"/>
    </source>
</evidence>
<keyword evidence="3" id="KW-0813">Transport</keyword>
<reference evidence="7 8" key="1">
    <citation type="submission" date="2018-10" db="EMBL/GenBank/DDBJ databases">
        <title>Genome Sequence of Cohnella sp.</title>
        <authorList>
            <person name="Srinivasan S."/>
            <person name="Kim M.K."/>
        </authorList>
    </citation>
    <scope>NUCLEOTIDE SEQUENCE [LARGE SCALE GENOMIC DNA]</scope>
    <source>
        <strain evidence="7 8">18JY8-7</strain>
    </source>
</reference>
<dbReference type="KEGG" id="coh:EAV92_12455"/>
<evidence type="ECO:0000256" key="4">
    <source>
        <dbReference type="ARBA" id="ARBA00022729"/>
    </source>
</evidence>
<keyword evidence="8" id="KW-1185">Reference proteome</keyword>
<dbReference type="GO" id="GO:1902358">
    <property type="term" value="P:sulfate transmembrane transport"/>
    <property type="evidence" value="ECO:0007669"/>
    <property type="project" value="InterPro"/>
</dbReference>
<organism evidence="7 8">
    <name type="scientific">Cohnella candidum</name>
    <dbReference type="NCBI Taxonomy" id="2674991"/>
    <lineage>
        <taxon>Bacteria</taxon>
        <taxon>Bacillati</taxon>
        <taxon>Bacillota</taxon>
        <taxon>Bacilli</taxon>
        <taxon>Bacillales</taxon>
        <taxon>Paenibacillaceae</taxon>
        <taxon>Cohnella</taxon>
    </lineage>
</organism>
<sequence length="363" mass="38705">MKPSSKARRYPAVIVIAVLLASLLTACSGSGNEGNSASAADETPSATPDYGKSAELLVATADGTETFYKELNDTFAKTRKETTGQTVTFQSSSAPSSEQEQAVISGTLKADVVTLGVGIDIDAIQAKGIIGEGWQQRYDYNSSPYSTAVAFLVRAGNPKGVQDWKDLLKPDIAIVTSDASVYSDARWYYAGAWAYAMNDSGDDQESAKKFVTDVFGHVKTLAPNDGEALADFLQKGEGDVLLTTENKALEAANGPDKGKVEVVVPAITLSVEPIVSVVDKNADAKGVREAANAYVDFLYTEEAQKIAAKHFFRPRFLSVAEQFTGQFPEVTLLTVDDNLTGWEDLQAALFSDGGLVAQLKASK</sequence>
<keyword evidence="4 6" id="KW-0732">Signal</keyword>
<dbReference type="Proteomes" id="UP000269097">
    <property type="component" value="Chromosome"/>
</dbReference>
<name>A0A3G3JYH7_9BACL</name>
<evidence type="ECO:0000256" key="6">
    <source>
        <dbReference type="SAM" id="SignalP"/>
    </source>
</evidence>
<feature type="chain" id="PRO_5038829651" evidence="6">
    <location>
        <begin position="27"/>
        <end position="363"/>
    </location>
</feature>
<feature type="signal peptide" evidence="6">
    <location>
        <begin position="1"/>
        <end position="26"/>
    </location>
</feature>
<gene>
    <name evidence="7" type="ORF">EAV92_12455</name>
</gene>
<comment type="subcellular location">
    <subcellularLocation>
        <location evidence="1">Periplasm</location>
    </subcellularLocation>
</comment>
<dbReference type="AlphaFoldDB" id="A0A3G3JYH7"/>
<dbReference type="NCBIfam" id="TIGR00971">
    <property type="entry name" value="3a0106s03"/>
    <property type="match status" value="1"/>
</dbReference>
<keyword evidence="5" id="KW-0574">Periplasm</keyword>
<dbReference type="SUPFAM" id="SSF53850">
    <property type="entry name" value="Periplasmic binding protein-like II"/>
    <property type="match status" value="1"/>
</dbReference>
<evidence type="ECO:0000256" key="2">
    <source>
        <dbReference type="ARBA" id="ARBA00006099"/>
    </source>
</evidence>
<dbReference type="PANTHER" id="PTHR30368">
    <property type="entry name" value="SULFATE-BINDING PROTEIN"/>
    <property type="match status" value="1"/>
</dbReference>
<dbReference type="InterPro" id="IPR005669">
    <property type="entry name" value="Thiosulph/SO4-bd"/>
</dbReference>
<dbReference type="EMBL" id="CP033433">
    <property type="protein sequence ID" value="AYQ73308.1"/>
    <property type="molecule type" value="Genomic_DNA"/>
</dbReference>
<dbReference type="RefSeq" id="WP_123041390.1">
    <property type="nucleotide sequence ID" value="NZ_CP033433.1"/>
</dbReference>
<dbReference type="Pfam" id="PF13531">
    <property type="entry name" value="SBP_bac_11"/>
    <property type="match status" value="1"/>
</dbReference>
<comment type="similarity">
    <text evidence="2">Belongs to the prokaryotic sulfate-binding protein family.</text>
</comment>
<dbReference type="PROSITE" id="PS51257">
    <property type="entry name" value="PROKAR_LIPOPROTEIN"/>
    <property type="match status" value="1"/>
</dbReference>
<dbReference type="GO" id="GO:0042597">
    <property type="term" value="C:periplasmic space"/>
    <property type="evidence" value="ECO:0007669"/>
    <property type="project" value="UniProtKB-SubCell"/>
</dbReference>
<dbReference type="GO" id="GO:0140104">
    <property type="term" value="F:molecular carrier activity"/>
    <property type="evidence" value="ECO:0007669"/>
    <property type="project" value="InterPro"/>
</dbReference>
<evidence type="ECO:0000313" key="7">
    <source>
        <dbReference type="EMBL" id="AYQ73308.1"/>
    </source>
</evidence>
<protein>
    <submittedName>
        <fullName evidence="7">Sulfate ABC transporter substrate-binding protein</fullName>
    </submittedName>
</protein>
<evidence type="ECO:0000313" key="8">
    <source>
        <dbReference type="Proteomes" id="UP000269097"/>
    </source>
</evidence>
<dbReference type="PANTHER" id="PTHR30368:SF2">
    <property type="entry name" value="SULFATE-BINDING PROTEIN"/>
    <property type="match status" value="1"/>
</dbReference>
<proteinExistence type="inferred from homology"/>
<evidence type="ECO:0000256" key="5">
    <source>
        <dbReference type="ARBA" id="ARBA00022764"/>
    </source>
</evidence>